<dbReference type="Ensembl" id="ENSEEET00000025016.2">
    <property type="protein sequence ID" value="ENSEEEP00000024731.2"/>
    <property type="gene ID" value="ENSEEEG00000011977.2"/>
</dbReference>
<dbReference type="Pfam" id="PF16101">
    <property type="entry name" value="PRIMA1"/>
    <property type="match status" value="1"/>
</dbReference>
<evidence type="ECO:0000313" key="3">
    <source>
        <dbReference type="Proteomes" id="UP000314983"/>
    </source>
</evidence>
<keyword evidence="1" id="KW-1133">Transmembrane helix</keyword>
<dbReference type="GeneTree" id="ENSGT00970000197870"/>
<reference evidence="2" key="5">
    <citation type="submission" date="2025-09" db="UniProtKB">
        <authorList>
            <consortium name="Ensembl"/>
        </authorList>
    </citation>
    <scope>IDENTIFICATION</scope>
</reference>
<evidence type="ECO:0000256" key="1">
    <source>
        <dbReference type="SAM" id="Phobius"/>
    </source>
</evidence>
<dbReference type="Proteomes" id="UP000314983">
    <property type="component" value="Chromosome 3"/>
</dbReference>
<feature type="transmembrane region" description="Helical" evidence="1">
    <location>
        <begin position="41"/>
        <end position="60"/>
    </location>
</feature>
<name>A0A4W4FIJ8_ELEEL</name>
<keyword evidence="1" id="KW-0472">Membrane</keyword>
<reference evidence="3" key="1">
    <citation type="journal article" date="2014" name="Science">
        <title>Nonhuman genetics. Genomic basis for the convergent evolution of electric organs.</title>
        <authorList>
            <person name="Gallant J.R."/>
            <person name="Traeger L.L."/>
            <person name="Volkening J.D."/>
            <person name="Moffett H."/>
            <person name="Chen P.H."/>
            <person name="Novina C.D."/>
            <person name="Phillips G.N.Jr."/>
            <person name="Anand R."/>
            <person name="Wells G.B."/>
            <person name="Pinch M."/>
            <person name="Guth R."/>
            <person name="Unguez G.A."/>
            <person name="Albert J.S."/>
            <person name="Zakon H.H."/>
            <person name="Samanta M.P."/>
            <person name="Sussman M.R."/>
        </authorList>
    </citation>
    <scope>NUCLEOTIDE SEQUENCE [LARGE SCALE GENOMIC DNA]</scope>
</reference>
<protein>
    <submittedName>
        <fullName evidence="2">Uncharacterized protein</fullName>
    </submittedName>
</protein>
<organism evidence="2 3">
    <name type="scientific">Electrophorus electricus</name>
    <name type="common">Electric eel</name>
    <name type="synonym">Gymnotus electricus</name>
    <dbReference type="NCBI Taxonomy" id="8005"/>
    <lineage>
        <taxon>Eukaryota</taxon>
        <taxon>Metazoa</taxon>
        <taxon>Chordata</taxon>
        <taxon>Craniata</taxon>
        <taxon>Vertebrata</taxon>
        <taxon>Euteleostomi</taxon>
        <taxon>Actinopterygii</taxon>
        <taxon>Neopterygii</taxon>
        <taxon>Teleostei</taxon>
        <taxon>Ostariophysi</taxon>
        <taxon>Gymnotiformes</taxon>
        <taxon>Gymnotoidei</taxon>
        <taxon>Gymnotidae</taxon>
        <taxon>Electrophorus</taxon>
    </lineage>
</organism>
<keyword evidence="3" id="KW-1185">Reference proteome</keyword>
<reference evidence="2" key="4">
    <citation type="submission" date="2025-08" db="UniProtKB">
        <authorList>
            <consortium name="Ensembl"/>
        </authorList>
    </citation>
    <scope>IDENTIFICATION</scope>
</reference>
<sequence>VYSSGLCMGECLRNSAEMVFNLCQLCERDNMACMSKFGCSYFPFWPYFFSLSPLVAPSTVPPMKPWGREAELLVLGIVSCASVAFLLLTGIICYKAIKR</sequence>
<reference evidence="2" key="3">
    <citation type="submission" date="2020-05" db="EMBL/GenBank/DDBJ databases">
        <title>Electrophorus electricus (electric eel) genome, fEleEle1, primary haplotype.</title>
        <authorList>
            <person name="Myers G."/>
            <person name="Meyer A."/>
            <person name="Fedrigo O."/>
            <person name="Formenti G."/>
            <person name="Rhie A."/>
            <person name="Tracey A."/>
            <person name="Sims Y."/>
            <person name="Jarvis E.D."/>
        </authorList>
    </citation>
    <scope>NUCLEOTIDE SEQUENCE [LARGE SCALE GENOMIC DNA]</scope>
</reference>
<dbReference type="AlphaFoldDB" id="A0A4W4FIJ8"/>
<dbReference type="InterPro" id="IPR029659">
    <property type="entry name" value="PRIMA1"/>
</dbReference>
<accession>A0A4W4FIJ8</accession>
<feature type="transmembrane region" description="Helical" evidence="1">
    <location>
        <begin position="72"/>
        <end position="94"/>
    </location>
</feature>
<keyword evidence="1" id="KW-0812">Transmembrane</keyword>
<evidence type="ECO:0000313" key="2">
    <source>
        <dbReference type="Ensembl" id="ENSEEEP00000024731.2"/>
    </source>
</evidence>
<proteinExistence type="predicted"/>
<reference evidence="3" key="2">
    <citation type="journal article" date="2017" name="Sci. Adv.">
        <title>A tail of two voltages: Proteomic comparison of the three electric organs of the electric eel.</title>
        <authorList>
            <person name="Traeger L.L."/>
            <person name="Sabat G."/>
            <person name="Barrett-Wilt G.A."/>
            <person name="Wells G.B."/>
            <person name="Sussman M.R."/>
        </authorList>
    </citation>
    <scope>NUCLEOTIDE SEQUENCE [LARGE SCALE GENOMIC DNA]</scope>
</reference>